<feature type="transmembrane region" description="Helical" evidence="1">
    <location>
        <begin position="210"/>
        <end position="233"/>
    </location>
</feature>
<comment type="caution">
    <text evidence="2">The sequence shown here is derived from an EMBL/GenBank/DDBJ whole genome shotgun (WGS) entry which is preliminary data.</text>
</comment>
<name>A0A2G8L011_STIJA</name>
<dbReference type="Proteomes" id="UP000230750">
    <property type="component" value="Unassembled WGS sequence"/>
</dbReference>
<dbReference type="EMBL" id="MRZV01000282">
    <property type="protein sequence ID" value="PIK53545.1"/>
    <property type="molecule type" value="Genomic_DNA"/>
</dbReference>
<evidence type="ECO:0000256" key="1">
    <source>
        <dbReference type="SAM" id="Phobius"/>
    </source>
</evidence>
<keyword evidence="1" id="KW-0472">Membrane</keyword>
<organism evidence="2 3">
    <name type="scientific">Stichopus japonicus</name>
    <name type="common">Sea cucumber</name>
    <dbReference type="NCBI Taxonomy" id="307972"/>
    <lineage>
        <taxon>Eukaryota</taxon>
        <taxon>Metazoa</taxon>
        <taxon>Echinodermata</taxon>
        <taxon>Eleutherozoa</taxon>
        <taxon>Echinozoa</taxon>
        <taxon>Holothuroidea</taxon>
        <taxon>Aspidochirotacea</taxon>
        <taxon>Aspidochirotida</taxon>
        <taxon>Stichopodidae</taxon>
        <taxon>Apostichopus</taxon>
    </lineage>
</organism>
<keyword evidence="3" id="KW-1185">Reference proteome</keyword>
<protein>
    <submittedName>
        <fullName evidence="2">Uncharacterized protein</fullName>
    </submittedName>
</protein>
<reference evidence="2 3" key="1">
    <citation type="journal article" date="2017" name="PLoS Biol.">
        <title>The sea cucumber genome provides insights into morphological evolution and visceral regeneration.</title>
        <authorList>
            <person name="Zhang X."/>
            <person name="Sun L."/>
            <person name="Yuan J."/>
            <person name="Sun Y."/>
            <person name="Gao Y."/>
            <person name="Zhang L."/>
            <person name="Li S."/>
            <person name="Dai H."/>
            <person name="Hamel J.F."/>
            <person name="Liu C."/>
            <person name="Yu Y."/>
            <person name="Liu S."/>
            <person name="Lin W."/>
            <person name="Guo K."/>
            <person name="Jin S."/>
            <person name="Xu P."/>
            <person name="Storey K.B."/>
            <person name="Huan P."/>
            <person name="Zhang T."/>
            <person name="Zhou Y."/>
            <person name="Zhang J."/>
            <person name="Lin C."/>
            <person name="Li X."/>
            <person name="Xing L."/>
            <person name="Huo D."/>
            <person name="Sun M."/>
            <person name="Wang L."/>
            <person name="Mercier A."/>
            <person name="Li F."/>
            <person name="Yang H."/>
            <person name="Xiang J."/>
        </authorList>
    </citation>
    <scope>NUCLEOTIDE SEQUENCE [LARGE SCALE GENOMIC DNA]</scope>
    <source>
        <strain evidence="2">Shaxun</strain>
        <tissue evidence="2">Muscle</tissue>
    </source>
</reference>
<keyword evidence="1" id="KW-0812">Transmembrane</keyword>
<gene>
    <name evidence="2" type="ORF">BSL78_09566</name>
</gene>
<evidence type="ECO:0000313" key="3">
    <source>
        <dbReference type="Proteomes" id="UP000230750"/>
    </source>
</evidence>
<accession>A0A2G8L011</accession>
<evidence type="ECO:0000313" key="2">
    <source>
        <dbReference type="EMBL" id="PIK53545.1"/>
    </source>
</evidence>
<dbReference type="AlphaFoldDB" id="A0A2G8L011"/>
<keyword evidence="1" id="KW-1133">Transmembrane helix</keyword>
<sequence length="749" mass="84671">MERYSLDEFEEPSLKQWLDSSETFDERELVRYRQNLTKEVDMTLQDKFRHTLDRCTKYFLDSFRLFSDKKSGGNLYLTNLTNTEDEYSEFENDHVTTGASTEDVVSSAVDYIVDLYHDANHRTQGITVHTREGFMALYSLAKYIFDILSSSVDQLLVIERELLSLVNQFFFGMLSYFEQIPIENSMDYQWNMTCPITTKNDRLKDALSDLLMTTFLFVLTCGIIIQTVLHIYMRRLSNRNHDPNEHLPALYDNADGGIPKDKNIEQNKISRTVQLLPWGSTSYYTRALEENIGHKIRQSGSTSSLLSLSIISQEDYTAPSVDDVMAFDSLYSETEANEDPFEDDSYHLELLFPLSDDSLYSTIQENDIPRNNGAYAIDLPLEFDNFCTLSPPSSDSSSSLVSPSDSSSLLTQEDYVDPFADDIFASDRSNTQSQADESSLFDFEASWDSETDEDEVSHYGNPYHLELPFANSFGSAEFTQVCDIPFGFENISTISSLSSSSSDITSSLAYSSSNSSISSEDDVIDDVNNDDILMSSGGSTYQPTEYSSFEYSTGLTTDEDEDPFDDDSYHLELLFPSCDGSLDSAVIQANDVPNRNRACTLELPLATDYIIRPLRHNHIVETANSSNDLRTEITEQFTGTGSLPTRLLYQELLFSSFDGSLDSTVIQANDVPNRNRACTLELPLATDYIIPPLRHNHIVETVNRSNDLRTEITEQLTGTGSLPNGLLYPNLEETLFFLTLNLIQNRLFN</sequence>
<proteinExistence type="predicted"/>